<protein>
    <submittedName>
        <fullName evidence="1">Uncharacterized protein</fullName>
    </submittedName>
</protein>
<name>A0A8J3CJN1_9PSEU</name>
<evidence type="ECO:0000313" key="2">
    <source>
        <dbReference type="Proteomes" id="UP000637578"/>
    </source>
</evidence>
<keyword evidence="2" id="KW-1185">Reference proteome</keyword>
<sequence length="159" mass="17458">MTDISPRTGRGRGENTASLRRIKAAEKRRQALELRKAGATYDQIAERLGFSSKSRARESVIAALAELTLEPAREVLTLELERLDAMLLGLWRQARAGDLGTVDRVLKIMDRRAKYLGLDKVADSGTEEARSMIGALADGLQAAYHQLEGGGTHDDRTQP</sequence>
<reference evidence="1" key="2">
    <citation type="submission" date="2020-09" db="EMBL/GenBank/DDBJ databases">
        <authorList>
            <person name="Sun Q."/>
            <person name="Zhou Y."/>
        </authorList>
    </citation>
    <scope>NUCLEOTIDE SEQUENCE</scope>
    <source>
        <strain evidence="1">CGMCC 4.5737</strain>
    </source>
</reference>
<proteinExistence type="predicted"/>
<organism evidence="1 2">
    <name type="scientific">Longimycelium tulufanense</name>
    <dbReference type="NCBI Taxonomy" id="907463"/>
    <lineage>
        <taxon>Bacteria</taxon>
        <taxon>Bacillati</taxon>
        <taxon>Actinomycetota</taxon>
        <taxon>Actinomycetes</taxon>
        <taxon>Pseudonocardiales</taxon>
        <taxon>Pseudonocardiaceae</taxon>
        <taxon>Longimycelium</taxon>
    </lineage>
</organism>
<evidence type="ECO:0000313" key="1">
    <source>
        <dbReference type="EMBL" id="GGM77075.1"/>
    </source>
</evidence>
<dbReference type="EMBL" id="BMMK01000038">
    <property type="protein sequence ID" value="GGM77075.1"/>
    <property type="molecule type" value="Genomic_DNA"/>
</dbReference>
<accession>A0A8J3CJN1</accession>
<dbReference type="RefSeq" id="WP_189061299.1">
    <property type="nucleotide sequence ID" value="NZ_BMMK01000038.1"/>
</dbReference>
<reference evidence="1" key="1">
    <citation type="journal article" date="2014" name="Int. J. Syst. Evol. Microbiol.">
        <title>Complete genome sequence of Corynebacterium casei LMG S-19264T (=DSM 44701T), isolated from a smear-ripened cheese.</title>
        <authorList>
            <consortium name="US DOE Joint Genome Institute (JGI-PGF)"/>
            <person name="Walter F."/>
            <person name="Albersmeier A."/>
            <person name="Kalinowski J."/>
            <person name="Ruckert C."/>
        </authorList>
    </citation>
    <scope>NUCLEOTIDE SEQUENCE</scope>
    <source>
        <strain evidence="1">CGMCC 4.5737</strain>
    </source>
</reference>
<dbReference type="AlphaFoldDB" id="A0A8J3CJN1"/>
<dbReference type="Proteomes" id="UP000637578">
    <property type="component" value="Unassembled WGS sequence"/>
</dbReference>
<comment type="caution">
    <text evidence="1">The sequence shown here is derived from an EMBL/GenBank/DDBJ whole genome shotgun (WGS) entry which is preliminary data.</text>
</comment>
<gene>
    <name evidence="1" type="ORF">GCM10012275_54630</name>
</gene>